<dbReference type="GO" id="GO:0006368">
    <property type="term" value="P:transcription elongation by RNA polymerase II"/>
    <property type="evidence" value="ECO:0007669"/>
    <property type="project" value="UniProtKB-UniRule"/>
</dbReference>
<dbReference type="GO" id="GO:0005654">
    <property type="term" value="C:nucleoplasm"/>
    <property type="evidence" value="ECO:0007669"/>
    <property type="project" value="UniProtKB-SubCell"/>
</dbReference>
<dbReference type="GO" id="GO:0006406">
    <property type="term" value="P:mRNA export from nucleus"/>
    <property type="evidence" value="ECO:0007669"/>
    <property type="project" value="UniProtKB-UniRule"/>
</dbReference>
<evidence type="ECO:0000256" key="1">
    <source>
        <dbReference type="HAMAP-Rule" id="MF_03046"/>
    </source>
</evidence>
<dbReference type="GO" id="GO:0000124">
    <property type="term" value="C:SAGA complex"/>
    <property type="evidence" value="ECO:0007669"/>
    <property type="project" value="UniProtKB-UniRule"/>
</dbReference>
<dbReference type="EMBL" id="PJQD01000085">
    <property type="protein sequence ID" value="POY71313.1"/>
    <property type="molecule type" value="Genomic_DNA"/>
</dbReference>
<dbReference type="GO" id="GO:0003713">
    <property type="term" value="F:transcription coactivator activity"/>
    <property type="evidence" value="ECO:0007669"/>
    <property type="project" value="UniProtKB-UniRule"/>
</dbReference>
<dbReference type="GO" id="GO:0006325">
    <property type="term" value="P:chromatin organization"/>
    <property type="evidence" value="ECO:0007669"/>
    <property type="project" value="UniProtKB-KW"/>
</dbReference>
<gene>
    <name evidence="1" type="primary">SUS1</name>
    <name evidence="2" type="ORF">BMF94_5625</name>
</gene>
<dbReference type="AlphaFoldDB" id="A0A2S5B3F2"/>
<name>A0A2S5B3F2_9BASI</name>
<comment type="subunit">
    <text evidence="1">Component of the nuclear pore complex (NPC)-associated TREX-2 complex (transcription and export complex 2), composed of at least SUS1, SAC3, THP1, SEM1, and CDC31. TREX-2 contains 2 SUS1 chains. The TREX-2 complex interacts with the nucleoporin NUP1. Component of the 1.8 MDa SAGA transcription coactivator-HAT complex. SAGA is built of 5 distinct domains with specialized functions. Within the SAGA complex, SUS1, SGF11, SGF73 and UBP8 form an additional subcomplex of SAGA called the DUB module (deubiquitination module). Interacts directly with THP1, SAC3, SGF11, and with the RNA polymerase II.</text>
</comment>
<dbReference type="GO" id="GO:0000932">
    <property type="term" value="C:P-body"/>
    <property type="evidence" value="ECO:0007669"/>
    <property type="project" value="UniProtKB-SubCell"/>
</dbReference>
<dbReference type="GO" id="GO:0005643">
    <property type="term" value="C:nuclear pore"/>
    <property type="evidence" value="ECO:0007669"/>
    <property type="project" value="UniProtKB-UniRule"/>
</dbReference>
<evidence type="ECO:0000313" key="3">
    <source>
        <dbReference type="Proteomes" id="UP000237144"/>
    </source>
</evidence>
<keyword evidence="1" id="KW-0813">Transport</keyword>
<comment type="function">
    <text evidence="1">Involved in mRNA export coupled transcription activation by association with both the TREX-2 and the SAGA complexes. At the promoters, SAGA is required for recruitment of the basal transcription machinery. It influences RNA polymerase II transcriptional activity through different activities such as TBP interaction and promoter selectivity, interaction with transcription activators, and chromatin modification through histone acetylation and deubiquitination. Within the SAGA complex, participates to a subcomplex required for deubiquitination of H2B and for the maintenance of steady-state H3 methylation levels. The TREX-2 complex functions in docking export-competent ribonucleoprotein particles (mRNPs) to the nuclear entrance of the nuclear pore complex (nuclear basket). TREX-2 participates in mRNA export and accurate chromatin positioning in the nucleus by tethering genes to the nuclear periphery. May also be involved in cytoplasmic mRNA decay by interaction with components of P-bodies.</text>
</comment>
<keyword evidence="1" id="KW-0010">Activator</keyword>
<comment type="caution">
    <text evidence="2">The sequence shown here is derived from an EMBL/GenBank/DDBJ whole genome shotgun (WGS) entry which is preliminary data.</text>
</comment>
<keyword evidence="1" id="KW-0509">mRNA transport</keyword>
<keyword evidence="1" id="KW-0963">Cytoplasm</keyword>
<keyword evidence="1" id="KW-0539">Nucleus</keyword>
<keyword evidence="1" id="KW-0653">Protein transport</keyword>
<dbReference type="GO" id="GO:0070390">
    <property type="term" value="C:transcription export complex 2"/>
    <property type="evidence" value="ECO:0007669"/>
    <property type="project" value="UniProtKB-UniRule"/>
</dbReference>
<keyword evidence="1" id="KW-0804">Transcription</keyword>
<reference evidence="2 3" key="1">
    <citation type="journal article" date="2018" name="Front. Microbiol.">
        <title>Prospects for Fungal Bioremediation of Acidic Radioactive Waste Sites: Characterization and Genome Sequence of Rhodotorula taiwanensis MD1149.</title>
        <authorList>
            <person name="Tkavc R."/>
            <person name="Matrosova V.Y."/>
            <person name="Grichenko O.E."/>
            <person name="Gostincar C."/>
            <person name="Volpe R.P."/>
            <person name="Klimenkova P."/>
            <person name="Gaidamakova E.K."/>
            <person name="Zhou C.E."/>
            <person name="Stewart B.J."/>
            <person name="Lyman M.G."/>
            <person name="Malfatti S.A."/>
            <person name="Rubinfeld B."/>
            <person name="Courtot M."/>
            <person name="Singh J."/>
            <person name="Dalgard C.L."/>
            <person name="Hamilton T."/>
            <person name="Frey K.G."/>
            <person name="Gunde-Cimerman N."/>
            <person name="Dugan L."/>
            <person name="Daly M.J."/>
        </authorList>
    </citation>
    <scope>NUCLEOTIDE SEQUENCE [LARGE SCALE GENOMIC DNA]</scope>
    <source>
        <strain evidence="2 3">MD1149</strain>
    </source>
</reference>
<keyword evidence="3" id="KW-1185">Reference proteome</keyword>
<accession>A0A2S5B3F2</accession>
<dbReference type="InterPro" id="IPR038212">
    <property type="entry name" value="TF_EnY2_sf"/>
</dbReference>
<dbReference type="HAMAP" id="MF_03046">
    <property type="entry name" value="ENY2_Sus1"/>
    <property type="match status" value="1"/>
</dbReference>
<keyword evidence="1" id="KW-0805">Transcription regulation</keyword>
<keyword evidence="1" id="KW-0811">Translocation</keyword>
<proteinExistence type="inferred from homology"/>
<keyword evidence="1" id="KW-0156">Chromatin regulator</keyword>
<dbReference type="PANTHER" id="PTHR12514">
    <property type="entry name" value="ENHANCER OF YELLOW 2 TRANSCRIPTION FACTOR"/>
    <property type="match status" value="1"/>
</dbReference>
<organism evidence="2 3">
    <name type="scientific">Rhodotorula taiwanensis</name>
    <dbReference type="NCBI Taxonomy" id="741276"/>
    <lineage>
        <taxon>Eukaryota</taxon>
        <taxon>Fungi</taxon>
        <taxon>Dikarya</taxon>
        <taxon>Basidiomycota</taxon>
        <taxon>Pucciniomycotina</taxon>
        <taxon>Microbotryomycetes</taxon>
        <taxon>Sporidiobolales</taxon>
        <taxon>Sporidiobolaceae</taxon>
        <taxon>Rhodotorula</taxon>
    </lineage>
</organism>
<evidence type="ECO:0000313" key="2">
    <source>
        <dbReference type="EMBL" id="POY71313.1"/>
    </source>
</evidence>
<dbReference type="Pfam" id="PF10163">
    <property type="entry name" value="EnY2"/>
    <property type="match status" value="1"/>
</dbReference>
<protein>
    <recommendedName>
        <fullName evidence="1">Transcription and mRNA export factor SUS1</fullName>
    </recommendedName>
</protein>
<dbReference type="Gene3D" id="1.10.246.140">
    <property type="match status" value="1"/>
</dbReference>
<dbReference type="Proteomes" id="UP000237144">
    <property type="component" value="Unassembled WGS sequence"/>
</dbReference>
<comment type="similarity">
    <text evidence="1">Belongs to the ENY2 family.</text>
</comment>
<comment type="subcellular location">
    <subcellularLocation>
        <location evidence="1">Nucleus</location>
        <location evidence="1">Nucleoplasm</location>
    </subcellularLocation>
    <subcellularLocation>
        <location evidence="1">Cytoplasm</location>
        <location evidence="1">P-body</location>
    </subcellularLocation>
</comment>
<dbReference type="GO" id="GO:0071819">
    <property type="term" value="C:DUBm complex"/>
    <property type="evidence" value="ECO:0007669"/>
    <property type="project" value="UniProtKB-UniRule"/>
</dbReference>
<dbReference type="STRING" id="741276.A0A2S5B3F2"/>
<sequence length="100" mass="11205">MAPSVDAQTAQLDIQAALRTRMIQSGEYSKIMDALRLKLDEAGWEDRVRDLAREKARAQEPPNLQGLVNELEPTALDMIPPEARAEVEAMVRAFVEKSIE</sequence>
<dbReference type="InterPro" id="IPR018783">
    <property type="entry name" value="TF_ENY2"/>
</dbReference>
<dbReference type="OrthoDB" id="6221744at2759"/>
<dbReference type="GO" id="GO:0015031">
    <property type="term" value="P:protein transport"/>
    <property type="evidence" value="ECO:0007669"/>
    <property type="project" value="UniProtKB-KW"/>
</dbReference>